<reference evidence="1" key="1">
    <citation type="journal article" date="2021" name="Proc. Natl. Acad. Sci. U.S.A.">
        <title>A Catalog of Tens of Thousands of Viruses from Human Metagenomes Reveals Hidden Associations with Chronic Diseases.</title>
        <authorList>
            <person name="Tisza M.J."/>
            <person name="Buck C.B."/>
        </authorList>
    </citation>
    <scope>NUCLEOTIDE SEQUENCE</scope>
    <source>
        <strain evidence="1">CtmTa7</strain>
    </source>
</reference>
<proteinExistence type="predicted"/>
<name>A0A8S5RCE4_9VIRU</name>
<sequence length="88" mass="9782">MEMICVAKCTAIHKESKAQGFSTLKVGDVVYFSAELAATGRSNNGTYAAYVCIENERTSEIGYKSFNELGRLLSNFEFEQLNDKEVTI</sequence>
<protein>
    <submittedName>
        <fullName evidence="1">Uncharacterized protein</fullName>
    </submittedName>
</protein>
<evidence type="ECO:0000313" key="1">
    <source>
        <dbReference type="EMBL" id="DAE28741.1"/>
    </source>
</evidence>
<accession>A0A8S5RCE4</accession>
<organism evidence="1">
    <name type="scientific">virus sp. ctmTa7</name>
    <dbReference type="NCBI Taxonomy" id="2828255"/>
    <lineage>
        <taxon>Viruses</taxon>
    </lineage>
</organism>
<dbReference type="EMBL" id="BK059091">
    <property type="protein sequence ID" value="DAE28741.1"/>
    <property type="molecule type" value="Genomic_DNA"/>
</dbReference>